<dbReference type="WBParaSite" id="ALUE_0001731401-mRNA-1">
    <property type="protein sequence ID" value="ALUE_0001731401-mRNA-1"/>
    <property type="gene ID" value="ALUE_0001731401"/>
</dbReference>
<evidence type="ECO:0000313" key="2">
    <source>
        <dbReference type="WBParaSite" id="ALUE_0001731401-mRNA-1"/>
    </source>
</evidence>
<sequence length="49" mass="5647">MRCGLSKAVRRIICPCSTQRQVQIAGFAQRHGLTQRVDQLQVIFRLILH</sequence>
<name>A0A0M3IGA8_ASCLU</name>
<protein>
    <submittedName>
        <fullName evidence="2">Transposase</fullName>
    </submittedName>
</protein>
<proteinExistence type="predicted"/>
<evidence type="ECO:0000313" key="1">
    <source>
        <dbReference type="Proteomes" id="UP000036681"/>
    </source>
</evidence>
<keyword evidence="1" id="KW-1185">Reference proteome</keyword>
<accession>A0A0M3IGA8</accession>
<dbReference type="Proteomes" id="UP000036681">
    <property type="component" value="Unplaced"/>
</dbReference>
<dbReference type="AlphaFoldDB" id="A0A0M3IGA8"/>
<organism evidence="1 2">
    <name type="scientific">Ascaris lumbricoides</name>
    <name type="common">Giant roundworm</name>
    <dbReference type="NCBI Taxonomy" id="6252"/>
    <lineage>
        <taxon>Eukaryota</taxon>
        <taxon>Metazoa</taxon>
        <taxon>Ecdysozoa</taxon>
        <taxon>Nematoda</taxon>
        <taxon>Chromadorea</taxon>
        <taxon>Rhabditida</taxon>
        <taxon>Spirurina</taxon>
        <taxon>Ascaridomorpha</taxon>
        <taxon>Ascaridoidea</taxon>
        <taxon>Ascarididae</taxon>
        <taxon>Ascaris</taxon>
    </lineage>
</organism>
<reference evidence="2" key="1">
    <citation type="submission" date="2017-02" db="UniProtKB">
        <authorList>
            <consortium name="WormBaseParasite"/>
        </authorList>
    </citation>
    <scope>IDENTIFICATION</scope>
</reference>